<dbReference type="EMBL" id="AP026560">
    <property type="protein sequence ID" value="BDP40503.1"/>
    <property type="molecule type" value="Genomic_DNA"/>
</dbReference>
<feature type="compositionally biased region" description="Basic and acidic residues" evidence="1">
    <location>
        <begin position="13"/>
        <end position="28"/>
    </location>
</feature>
<sequence>MAQERQAGIARAEVVERDPHAQLTDARELPGGVPEVDEQAAPGDFEFERTSPGTSASRRAASPTKGSASQGCVV</sequence>
<organism evidence="2 3">
    <name type="scientific">Deinococcus aetherius</name>
    <dbReference type="NCBI Taxonomy" id="200252"/>
    <lineage>
        <taxon>Bacteria</taxon>
        <taxon>Thermotogati</taxon>
        <taxon>Deinococcota</taxon>
        <taxon>Deinococci</taxon>
        <taxon>Deinococcales</taxon>
        <taxon>Deinococcaceae</taxon>
        <taxon>Deinococcus</taxon>
    </lineage>
</organism>
<evidence type="ECO:0000313" key="2">
    <source>
        <dbReference type="EMBL" id="BDP40503.1"/>
    </source>
</evidence>
<gene>
    <name evidence="2" type="ORF">DAETH_04720</name>
</gene>
<feature type="region of interest" description="Disordered" evidence="1">
    <location>
        <begin position="1"/>
        <end position="74"/>
    </location>
</feature>
<dbReference type="Proteomes" id="UP001064971">
    <property type="component" value="Chromosome"/>
</dbReference>
<evidence type="ECO:0000256" key="1">
    <source>
        <dbReference type="SAM" id="MobiDB-lite"/>
    </source>
</evidence>
<protein>
    <submittedName>
        <fullName evidence="2">Uncharacterized protein</fullName>
    </submittedName>
</protein>
<proteinExistence type="predicted"/>
<name>A0ABM8AA22_9DEIO</name>
<evidence type="ECO:0000313" key="3">
    <source>
        <dbReference type="Proteomes" id="UP001064971"/>
    </source>
</evidence>
<reference evidence="2" key="1">
    <citation type="submission" date="2022-07" db="EMBL/GenBank/DDBJ databases">
        <title>Complete Genome Sequence of the Radioresistant Bacterium Deinococcus aetherius ST0316, Isolated from the Air Dust collected in Lower Stratosphere above Japan.</title>
        <authorList>
            <person name="Satoh K."/>
            <person name="Hagiwara K."/>
            <person name="Katsumata K."/>
            <person name="Kubo A."/>
            <person name="Yokobori S."/>
            <person name="Yamagishi A."/>
            <person name="Oono Y."/>
            <person name="Narumi I."/>
        </authorList>
    </citation>
    <scope>NUCLEOTIDE SEQUENCE</scope>
    <source>
        <strain evidence="2">ST0316</strain>
    </source>
</reference>
<keyword evidence="3" id="KW-1185">Reference proteome</keyword>
<accession>A0ABM8AA22</accession>
<feature type="compositionally biased region" description="Polar residues" evidence="1">
    <location>
        <begin position="64"/>
        <end position="74"/>
    </location>
</feature>